<proteinExistence type="predicted"/>
<comment type="caution">
    <text evidence="2">The sequence shown here is derived from an EMBL/GenBank/DDBJ whole genome shotgun (WGS) entry which is preliminary data.</text>
</comment>
<gene>
    <name evidence="2" type="ORF">CIB84_006590</name>
</gene>
<accession>A0A2P4SZY6</accession>
<evidence type="ECO:0000256" key="1">
    <source>
        <dbReference type="SAM" id="MobiDB-lite"/>
    </source>
</evidence>
<keyword evidence="3" id="KW-1185">Reference proteome</keyword>
<protein>
    <submittedName>
        <fullName evidence="2">Uncharacterized protein</fullName>
    </submittedName>
</protein>
<feature type="region of interest" description="Disordered" evidence="1">
    <location>
        <begin position="1"/>
        <end position="40"/>
    </location>
</feature>
<feature type="non-terminal residue" evidence="2">
    <location>
        <position position="1"/>
    </location>
</feature>
<evidence type="ECO:0000313" key="3">
    <source>
        <dbReference type="Proteomes" id="UP000237246"/>
    </source>
</evidence>
<dbReference type="Proteomes" id="UP000237246">
    <property type="component" value="Unassembled WGS sequence"/>
</dbReference>
<evidence type="ECO:0000313" key="2">
    <source>
        <dbReference type="EMBL" id="POI29660.1"/>
    </source>
</evidence>
<reference evidence="2 3" key="1">
    <citation type="submission" date="2018-01" db="EMBL/GenBank/DDBJ databases">
        <title>Comparison of the Chinese Bamboo Partridge and Red Junglefowl genome sequences highlights the importance of demography in genome evolution.</title>
        <authorList>
            <person name="Tiley G.P."/>
            <person name="Kimball R.T."/>
            <person name="Braun E.L."/>
            <person name="Burleigh J.G."/>
        </authorList>
    </citation>
    <scope>NUCLEOTIDE SEQUENCE [LARGE SCALE GENOMIC DNA]</scope>
    <source>
        <strain evidence="2">RTK389</strain>
        <tissue evidence="2">Blood</tissue>
    </source>
</reference>
<name>A0A2P4SZY6_BAMTH</name>
<dbReference type="AlphaFoldDB" id="A0A2P4SZY6"/>
<dbReference type="EMBL" id="PPHD01014464">
    <property type="protein sequence ID" value="POI29660.1"/>
    <property type="molecule type" value="Genomic_DNA"/>
</dbReference>
<organism evidence="2 3">
    <name type="scientific">Bambusicola thoracicus</name>
    <name type="common">Chinese bamboo-partridge</name>
    <name type="synonym">Perdix thoracica</name>
    <dbReference type="NCBI Taxonomy" id="9083"/>
    <lineage>
        <taxon>Eukaryota</taxon>
        <taxon>Metazoa</taxon>
        <taxon>Chordata</taxon>
        <taxon>Craniata</taxon>
        <taxon>Vertebrata</taxon>
        <taxon>Euteleostomi</taxon>
        <taxon>Archelosauria</taxon>
        <taxon>Archosauria</taxon>
        <taxon>Dinosauria</taxon>
        <taxon>Saurischia</taxon>
        <taxon>Theropoda</taxon>
        <taxon>Coelurosauria</taxon>
        <taxon>Aves</taxon>
        <taxon>Neognathae</taxon>
        <taxon>Galloanserae</taxon>
        <taxon>Galliformes</taxon>
        <taxon>Phasianidae</taxon>
        <taxon>Perdicinae</taxon>
        <taxon>Bambusicola</taxon>
    </lineage>
</organism>
<sequence>ITGSTEPEEPHACETQCSTELPSASALASPRKKGVDLSKPETGRTLIKGAVSIYEKGDSAEQFYKQKSLTVCNGKVSAERRSQEPGISFWLRAAAAGRTHARGCHRMAAAVS</sequence>